<sequence length="407" mass="42710">MAHRHPARHDRDRIRSMTAPRLSWLPPVLLAMQLVRAHVALGAEEPVVTLAAAVQASEDLTVVPVRRGTVSRTLTALAHVEADGRRVVHVRSAGSGKIRVVAVMPGSHVARGDRLIDYQDHALHVARLQAVQMRAALAEAIAARGEAAAGYERARLLSGSTVSAGEARRRLSVLQQATDLVRSRQADVDTLDHRFAEEFNSTTERGGQGEMSSLISPLTGTVLTVAAGVDDDIVSGQDLVTVADLSRVWLVSEVTPDDARRLAPGAGVTAVLPGEDGNPPISMPVTRIDTIDGAASPATGLVRVIATVANPDGALRPGTLLDARLATTESASGLIVPTEAVQRIDGRDMVFLRTGKESFRPVAVRTGLGSDDETAIVSGLRAGDMVVSHGGFALKSVMLLAAMGGGD</sequence>
<name>A0A7W4P5G7_9PROT</name>
<evidence type="ECO:0000256" key="2">
    <source>
        <dbReference type="ARBA" id="ARBA00022448"/>
    </source>
</evidence>
<dbReference type="Gene3D" id="1.10.287.470">
    <property type="entry name" value="Helix hairpin bin"/>
    <property type="match status" value="1"/>
</dbReference>
<dbReference type="SUPFAM" id="SSF111369">
    <property type="entry name" value="HlyD-like secretion proteins"/>
    <property type="match status" value="1"/>
</dbReference>
<keyword evidence="2" id="KW-0813">Transport</keyword>
<reference evidence="5 6" key="1">
    <citation type="submission" date="2020-04" db="EMBL/GenBank/DDBJ databases">
        <title>Description of novel Gluconacetobacter.</title>
        <authorList>
            <person name="Sombolestani A."/>
        </authorList>
    </citation>
    <scope>NUCLEOTIDE SEQUENCE [LARGE SCALE GENOMIC DNA]</scope>
    <source>
        <strain evidence="5 6">LMG 21312</strain>
    </source>
</reference>
<keyword evidence="6" id="KW-1185">Reference proteome</keyword>
<comment type="similarity">
    <text evidence="1">Belongs to the membrane fusion protein (MFP) (TC 8.A.1) family.</text>
</comment>
<gene>
    <name evidence="5" type="ORF">HLH21_02650</name>
</gene>
<evidence type="ECO:0000259" key="4">
    <source>
        <dbReference type="Pfam" id="PF25975"/>
    </source>
</evidence>
<dbReference type="InterPro" id="IPR058792">
    <property type="entry name" value="Beta-barrel_RND_2"/>
</dbReference>
<dbReference type="PANTHER" id="PTHR30097">
    <property type="entry name" value="CATION EFFLUX SYSTEM PROTEIN CUSB"/>
    <property type="match status" value="1"/>
</dbReference>
<dbReference type="NCBIfam" id="TIGR01730">
    <property type="entry name" value="RND_mfp"/>
    <property type="match status" value="1"/>
</dbReference>
<dbReference type="GO" id="GO:0060003">
    <property type="term" value="P:copper ion export"/>
    <property type="evidence" value="ECO:0007669"/>
    <property type="project" value="TreeGrafter"/>
</dbReference>
<dbReference type="EMBL" id="JABEQH010000002">
    <property type="protein sequence ID" value="MBB2174825.1"/>
    <property type="molecule type" value="Genomic_DNA"/>
</dbReference>
<evidence type="ECO:0000259" key="3">
    <source>
        <dbReference type="Pfam" id="PF25954"/>
    </source>
</evidence>
<dbReference type="Pfam" id="PF25975">
    <property type="entry name" value="CzcB_C"/>
    <property type="match status" value="1"/>
</dbReference>
<dbReference type="Gene3D" id="2.40.30.170">
    <property type="match status" value="1"/>
</dbReference>
<dbReference type="Gene3D" id="2.40.50.100">
    <property type="match status" value="1"/>
</dbReference>
<dbReference type="AlphaFoldDB" id="A0A7W4P5G7"/>
<feature type="domain" description="CzcB-like C-terminal circularly permuted SH3-like" evidence="4">
    <location>
        <begin position="335"/>
        <end position="395"/>
    </location>
</feature>
<dbReference type="GO" id="GO:0022857">
    <property type="term" value="F:transmembrane transporter activity"/>
    <property type="evidence" value="ECO:0007669"/>
    <property type="project" value="InterPro"/>
</dbReference>
<dbReference type="InterPro" id="IPR006143">
    <property type="entry name" value="RND_pump_MFP"/>
</dbReference>
<accession>A0A7W4P5G7</accession>
<dbReference type="PANTHER" id="PTHR30097:SF4">
    <property type="entry name" value="SLR6042 PROTEIN"/>
    <property type="match status" value="1"/>
</dbReference>
<evidence type="ECO:0000313" key="6">
    <source>
        <dbReference type="Proteomes" id="UP000561066"/>
    </source>
</evidence>
<dbReference type="Pfam" id="PF25954">
    <property type="entry name" value="Beta-barrel_RND_2"/>
    <property type="match status" value="1"/>
</dbReference>
<evidence type="ECO:0000313" key="5">
    <source>
        <dbReference type="EMBL" id="MBB2174825.1"/>
    </source>
</evidence>
<dbReference type="Gene3D" id="2.40.420.20">
    <property type="match status" value="1"/>
</dbReference>
<comment type="caution">
    <text evidence="5">The sequence shown here is derived from an EMBL/GenBank/DDBJ whole genome shotgun (WGS) entry which is preliminary data.</text>
</comment>
<dbReference type="GO" id="GO:0015679">
    <property type="term" value="P:plasma membrane copper ion transport"/>
    <property type="evidence" value="ECO:0007669"/>
    <property type="project" value="TreeGrafter"/>
</dbReference>
<proteinExistence type="inferred from homology"/>
<organism evidence="5 6">
    <name type="scientific">Gluconacetobacter johannae</name>
    <dbReference type="NCBI Taxonomy" id="112140"/>
    <lineage>
        <taxon>Bacteria</taxon>
        <taxon>Pseudomonadati</taxon>
        <taxon>Pseudomonadota</taxon>
        <taxon>Alphaproteobacteria</taxon>
        <taxon>Acetobacterales</taxon>
        <taxon>Acetobacteraceae</taxon>
        <taxon>Gluconacetobacter</taxon>
    </lineage>
</organism>
<feature type="domain" description="CusB-like beta-barrel" evidence="3">
    <location>
        <begin position="247"/>
        <end position="328"/>
    </location>
</feature>
<dbReference type="InterPro" id="IPR058649">
    <property type="entry name" value="CzcB_C"/>
</dbReference>
<evidence type="ECO:0000256" key="1">
    <source>
        <dbReference type="ARBA" id="ARBA00009477"/>
    </source>
</evidence>
<dbReference type="Proteomes" id="UP000561066">
    <property type="component" value="Unassembled WGS sequence"/>
</dbReference>
<dbReference type="GO" id="GO:0016020">
    <property type="term" value="C:membrane"/>
    <property type="evidence" value="ECO:0007669"/>
    <property type="project" value="InterPro"/>
</dbReference>
<dbReference type="GO" id="GO:0030313">
    <property type="term" value="C:cell envelope"/>
    <property type="evidence" value="ECO:0007669"/>
    <property type="project" value="TreeGrafter"/>
</dbReference>
<dbReference type="InterPro" id="IPR051909">
    <property type="entry name" value="MFP_Cation_Efflux"/>
</dbReference>
<protein>
    <submittedName>
        <fullName evidence="5">Efflux RND transporter periplasmic adaptor subunit</fullName>
    </submittedName>
</protein>